<reference evidence="8" key="1">
    <citation type="submission" date="2019-02" db="EMBL/GenBank/DDBJ databases">
        <title>Complete genome sequence of Rhodoferax sp. Gr-4.</title>
        <authorList>
            <person name="Jin L."/>
        </authorList>
    </citation>
    <scope>NUCLEOTIDE SEQUENCE [LARGE SCALE GENOMIC DNA]</scope>
    <source>
        <strain evidence="8">Gr-4</strain>
    </source>
</reference>
<evidence type="ECO:0000256" key="3">
    <source>
        <dbReference type="ARBA" id="ARBA00022692"/>
    </source>
</evidence>
<gene>
    <name evidence="7" type="ORF">EXZ61_14280</name>
</gene>
<evidence type="ECO:0000256" key="4">
    <source>
        <dbReference type="ARBA" id="ARBA00022989"/>
    </source>
</evidence>
<feature type="transmembrane region" description="Helical" evidence="6">
    <location>
        <begin position="7"/>
        <end position="29"/>
    </location>
</feature>
<evidence type="ECO:0000256" key="1">
    <source>
        <dbReference type="ARBA" id="ARBA00004651"/>
    </source>
</evidence>
<dbReference type="InterPro" id="IPR050833">
    <property type="entry name" value="Poly_Biosynth_Transport"/>
</dbReference>
<feature type="transmembrane region" description="Helical" evidence="6">
    <location>
        <begin position="463"/>
        <end position="481"/>
    </location>
</feature>
<dbReference type="KEGG" id="rhg:EXZ61_14280"/>
<evidence type="ECO:0000256" key="2">
    <source>
        <dbReference type="ARBA" id="ARBA00022475"/>
    </source>
</evidence>
<keyword evidence="8" id="KW-1185">Reference proteome</keyword>
<dbReference type="PANTHER" id="PTHR30250">
    <property type="entry name" value="PST FAMILY PREDICTED COLANIC ACID TRANSPORTER"/>
    <property type="match status" value="1"/>
</dbReference>
<protein>
    <submittedName>
        <fullName evidence="7">Polysaccharide biosynthesis protein</fullName>
    </submittedName>
</protein>
<feature type="transmembrane region" description="Helical" evidence="6">
    <location>
        <begin position="85"/>
        <end position="106"/>
    </location>
</feature>
<evidence type="ECO:0000256" key="5">
    <source>
        <dbReference type="ARBA" id="ARBA00023136"/>
    </source>
</evidence>
<feature type="transmembrane region" description="Helical" evidence="6">
    <location>
        <begin position="118"/>
        <end position="138"/>
    </location>
</feature>
<feature type="transmembrane region" description="Helical" evidence="6">
    <location>
        <begin position="259"/>
        <end position="281"/>
    </location>
</feature>
<keyword evidence="5 6" id="KW-0472">Membrane</keyword>
<feature type="transmembrane region" description="Helical" evidence="6">
    <location>
        <begin position="302"/>
        <end position="322"/>
    </location>
</feature>
<dbReference type="AlphaFoldDB" id="A0A515ERF6"/>
<sequence>MTLSRNLLAGLANSIWSALIGLAAVPFYLKYLGMEAYGLIGFFVTTQAVLSLLDMGMAPTINREVARCSASGDLKEAGKLLHTLAVVYWGMAGAIALLILALAPLIAEYWLQSKQLSAQTITHAVMLMGLVVACRWPIGLYQGALMGAQRLAVTSLINIAMVTIGSLGAVAVLALVSPTIEAFFIWQVFVGLAYAIVIRRAAWGVVEFDVKKKFEIEELKRIWRFSAGMSAIALTGIVFTQLDKILLSKILGLEGFGHYMLATAVVSGLYTMVTPMFNVMYPKFTALAVNNEVEKLEVLYRVSMQFLSSILFPASMLLTFFSEELVFVWTSNEALAMSVAPIIAFLSVGSALHGVMFLPYALQMAFGRTKLIFKNNVILMMALVPLIIILSSYFGALGGAEAWFMLHILSTLIVTWQVQRYLLYGSAKWYLVDALAPLILSFAIGGLGNYFFQLNGYSAYAKLAGGGGLALVSVILSLLMAKQLRIRILMAIGYKIPKHRYI</sequence>
<feature type="transmembrane region" description="Helical" evidence="6">
    <location>
        <begin position="222"/>
        <end position="239"/>
    </location>
</feature>
<dbReference type="Proteomes" id="UP000317365">
    <property type="component" value="Chromosome"/>
</dbReference>
<evidence type="ECO:0000313" key="7">
    <source>
        <dbReference type="EMBL" id="QDL55241.1"/>
    </source>
</evidence>
<proteinExistence type="predicted"/>
<evidence type="ECO:0000313" key="8">
    <source>
        <dbReference type="Proteomes" id="UP000317365"/>
    </source>
</evidence>
<keyword evidence="3 6" id="KW-0812">Transmembrane</keyword>
<reference evidence="8" key="2">
    <citation type="journal article" date="2020" name="Int. J. Syst. Evol. Microbiol.">
        <title>Genomic insights into a novel species Rhodoferax aquaticus sp. nov., isolated from freshwater.</title>
        <authorList>
            <person name="Li T."/>
            <person name="Zhuo Y."/>
            <person name="Jin C.Z."/>
            <person name="Wu X."/>
            <person name="Ko S.R."/>
            <person name="Jin F.J."/>
            <person name="Ahn C.Y."/>
            <person name="Oh H.M."/>
            <person name="Lee H.G."/>
            <person name="Jin L."/>
        </authorList>
    </citation>
    <scope>NUCLEOTIDE SEQUENCE [LARGE SCALE GENOMIC DNA]</scope>
    <source>
        <strain evidence="8">Gr-4</strain>
    </source>
</reference>
<feature type="transmembrane region" description="Helical" evidence="6">
    <location>
        <begin position="377"/>
        <end position="396"/>
    </location>
</feature>
<dbReference type="GO" id="GO:0005886">
    <property type="term" value="C:plasma membrane"/>
    <property type="evidence" value="ECO:0007669"/>
    <property type="project" value="UniProtKB-SubCell"/>
</dbReference>
<comment type="subcellular location">
    <subcellularLocation>
        <location evidence="1">Cell membrane</location>
        <topology evidence="1">Multi-pass membrane protein</topology>
    </subcellularLocation>
</comment>
<accession>A0A515ERF6</accession>
<feature type="transmembrane region" description="Helical" evidence="6">
    <location>
        <begin position="150"/>
        <end position="176"/>
    </location>
</feature>
<feature type="transmembrane region" description="Helical" evidence="6">
    <location>
        <begin position="430"/>
        <end position="451"/>
    </location>
</feature>
<dbReference type="PANTHER" id="PTHR30250:SF26">
    <property type="entry name" value="PSMA PROTEIN"/>
    <property type="match status" value="1"/>
</dbReference>
<dbReference type="Pfam" id="PF13440">
    <property type="entry name" value="Polysacc_synt_3"/>
    <property type="match status" value="1"/>
</dbReference>
<name>A0A515ERF6_9BURK</name>
<feature type="transmembrane region" description="Helical" evidence="6">
    <location>
        <begin position="334"/>
        <end position="356"/>
    </location>
</feature>
<organism evidence="7 8">
    <name type="scientific">Rhodoferax aquaticus</name>
    <dbReference type="NCBI Taxonomy" id="2527691"/>
    <lineage>
        <taxon>Bacteria</taxon>
        <taxon>Pseudomonadati</taxon>
        <taxon>Pseudomonadota</taxon>
        <taxon>Betaproteobacteria</taxon>
        <taxon>Burkholderiales</taxon>
        <taxon>Comamonadaceae</taxon>
        <taxon>Rhodoferax</taxon>
    </lineage>
</organism>
<feature type="transmembrane region" description="Helical" evidence="6">
    <location>
        <begin position="35"/>
        <end position="53"/>
    </location>
</feature>
<keyword evidence="2" id="KW-1003">Cell membrane</keyword>
<dbReference type="EMBL" id="CP036282">
    <property type="protein sequence ID" value="QDL55241.1"/>
    <property type="molecule type" value="Genomic_DNA"/>
</dbReference>
<feature type="transmembrane region" description="Helical" evidence="6">
    <location>
        <begin position="182"/>
        <end position="202"/>
    </location>
</feature>
<dbReference type="RefSeq" id="WP_142812401.1">
    <property type="nucleotide sequence ID" value="NZ_CP036282.1"/>
</dbReference>
<evidence type="ECO:0000256" key="6">
    <source>
        <dbReference type="SAM" id="Phobius"/>
    </source>
</evidence>
<keyword evidence="4 6" id="KW-1133">Transmembrane helix</keyword>